<name>A0A811TG78_9EURY</name>
<dbReference type="EMBL" id="CAJHIN010000001">
    <property type="protein sequence ID" value="CAD6490138.1"/>
    <property type="molecule type" value="Genomic_DNA"/>
</dbReference>
<sequence length="53" mass="5800">MMYALQKITKIVSGMDEETPDIVSKLYARITTVYTAKDIRTAGAAKGTLEHPA</sequence>
<dbReference type="Proteomes" id="UP000634805">
    <property type="component" value="Unassembled WGS sequence"/>
</dbReference>
<evidence type="ECO:0000313" key="3">
    <source>
        <dbReference type="EMBL" id="CAD6493517.1"/>
    </source>
</evidence>
<comment type="caution">
    <text evidence="3">The sequence shown here is derived from an EMBL/GenBank/DDBJ whole genome shotgun (WGS) entry which is preliminary data.</text>
</comment>
<evidence type="ECO:0000313" key="1">
    <source>
        <dbReference type="EMBL" id="CAD6490138.1"/>
    </source>
</evidence>
<reference evidence="3" key="1">
    <citation type="submission" date="2020-10" db="EMBL/GenBank/DDBJ databases">
        <authorList>
            <person name="Hahn C.J."/>
            <person name="Laso-Perez R."/>
            <person name="Vulcano F."/>
            <person name="Vaziourakis K.-M."/>
            <person name="Stokke R."/>
            <person name="Steen I.H."/>
            <person name="Teske A."/>
            <person name="Boetius A."/>
            <person name="Liebeke M."/>
            <person name="Amann R."/>
            <person name="Knittel K."/>
        </authorList>
    </citation>
    <scope>NUCLEOTIDE SEQUENCE</scope>
    <source>
        <strain evidence="3">Gfbio:e3339647-f889-4370-9287-4fb5cb688e4c:AG392D22_GoMArc1</strain>
        <strain evidence="1">Gfbio:e3339647-f889-4370-9287-4fb5cb688e4c:AG392E03_GoMArc1</strain>
        <strain evidence="2">Gfbio:e3339647-f889-4370-9287-4fb5cb688e4c:AG394J04_GoMArc1</strain>
    </source>
</reference>
<evidence type="ECO:0000313" key="2">
    <source>
        <dbReference type="EMBL" id="CAD6491665.1"/>
    </source>
</evidence>
<evidence type="ECO:0000313" key="4">
    <source>
        <dbReference type="Proteomes" id="UP000634805"/>
    </source>
</evidence>
<dbReference type="Proteomes" id="UP000606624">
    <property type="component" value="Unassembled WGS sequence"/>
</dbReference>
<accession>A0A811TG78</accession>
<gene>
    <name evidence="3" type="ORF">EMLJLAPB_00550</name>
    <name evidence="2" type="ORF">FFODKBPE_00202</name>
    <name evidence="1" type="ORF">KFBDDELM_00016</name>
</gene>
<dbReference type="Proteomes" id="UP000603056">
    <property type="component" value="Unassembled WGS sequence"/>
</dbReference>
<dbReference type="EMBL" id="CAJHIS010000012">
    <property type="protein sequence ID" value="CAD6493517.1"/>
    <property type="molecule type" value="Genomic_DNA"/>
</dbReference>
<protein>
    <submittedName>
        <fullName evidence="3">Uncharacterized protein</fullName>
    </submittedName>
</protein>
<dbReference type="EMBL" id="CAJHIP010000004">
    <property type="protein sequence ID" value="CAD6491665.1"/>
    <property type="molecule type" value="Genomic_DNA"/>
</dbReference>
<organism evidence="3 4">
    <name type="scientific">Candidatus Argoarchaeum ethanivorans</name>
    <dbReference type="NCBI Taxonomy" id="2608793"/>
    <lineage>
        <taxon>Archaea</taxon>
        <taxon>Methanobacteriati</taxon>
        <taxon>Methanobacteriota</taxon>
        <taxon>Stenosarchaea group</taxon>
        <taxon>Methanomicrobia</taxon>
        <taxon>Methanosarcinales</taxon>
        <taxon>Methanosarcinales incertae sedis</taxon>
        <taxon>GOM Arc I cluster</taxon>
        <taxon>Candidatus Argoarchaeum</taxon>
    </lineage>
</organism>
<proteinExistence type="predicted"/>
<dbReference type="AlphaFoldDB" id="A0A811TG78"/>